<protein>
    <submittedName>
        <fullName evidence="2">Uncharacterized protein</fullName>
    </submittedName>
</protein>
<gene>
    <name evidence="2" type="ORF">HU200_059285</name>
</gene>
<feature type="compositionally biased region" description="Basic and acidic residues" evidence="1">
    <location>
        <begin position="562"/>
        <end position="571"/>
    </location>
</feature>
<sequence>MVFHAVTTVPYRPSARMSSVLASRYRAHALDASMGRPEAFRATRLGHIDDLPCTRRARVAPAGAADGGNPTGPTHRPITPPHEGIPRSRIPCTFELGRLRLLATVAVPSRSRGGGGLDLTKWRRFHAVELKVSLALPIRRHRAPGRGGGMKRRETQVLSPARSPFFLTSDGLFGLGCPLEFFLAPATLHSGVFGELVEVGSRRGIPVQESGLGVLSCLLFVKGAVQLGVADERWLLHVPVPLVGGCHRRRTTQELWSSGHGPSRRASADGFIPSPATGVFFDLLQSQRAMELLQHTGASGICPDDGDRRWRCWVLGLSATSPIRNRPSQSSLAHHLLLPLPLGGLIYICGARRRVGMRMVAASSSCLRRGSHPLGTPSLHPLLLLLTSSAFVSVAAPLPSLACTPVPASSLQVMWFQGEGSAALYVHQMCGTWPGLQQGHRVVLLRGTQAACSSCSSEQPRAHGAGISPASPGCAGDNTARERAEAVARAVAYCKDTLRRGGGDVVAPPRPPPSPSLDDWLHHDRQEEIMASAAAYCNGITDSHAPSPSLRPDGGGLSEMPAMEKEAKESTRYPSANRDVSITDADVVHGRDAIDDGPTRLPWSALHTVTPREKGPTRLSVFPVHPTSYQSDAHTTQVKAPLIWSPFAAAAEASSRFGGRPQVQVHAVPGLAAKDNSPPAAAPTTRCLSSPLPLTAPPSPLPSTSMVGRRSNFDTGEAFGLRTGPRIHPCLNPSVRSKDLAARIQACGSASRAGGSASSGLQGITANATRERFLALVSRLWDAQPYIVPAGTCHLVGIVHIRTMFVATLCDSRARCGWHVAAAARLVARDASPQPAAVAARGGVSGFHRTDFQPNLQLRPMLHQRLAAAPAAGAPAARTVVPGELLVRPLPHGVVTYCHLPPSLAPMVSGILILAAGTTGTLAEGRRALGLAWGLARSSVMAAEAAMSSSPSDPMETDELEMRAGSFDEMEFLKIFDGDKDMIGQPEKGTGS</sequence>
<evidence type="ECO:0000313" key="2">
    <source>
        <dbReference type="EMBL" id="KAF8658798.1"/>
    </source>
</evidence>
<comment type="caution">
    <text evidence="2">The sequence shown here is derived from an EMBL/GenBank/DDBJ whole genome shotgun (WGS) entry which is preliminary data.</text>
</comment>
<accession>A0A835A8U8</accession>
<evidence type="ECO:0000313" key="3">
    <source>
        <dbReference type="Proteomes" id="UP000636709"/>
    </source>
</evidence>
<name>A0A835A8U8_9POAL</name>
<feature type="region of interest" description="Disordered" evidence="1">
    <location>
        <begin position="61"/>
        <end position="87"/>
    </location>
</feature>
<feature type="region of interest" description="Disordered" evidence="1">
    <location>
        <begin position="674"/>
        <end position="709"/>
    </location>
</feature>
<evidence type="ECO:0000256" key="1">
    <source>
        <dbReference type="SAM" id="MobiDB-lite"/>
    </source>
</evidence>
<keyword evidence="3" id="KW-1185">Reference proteome</keyword>
<proteinExistence type="predicted"/>
<dbReference type="AlphaFoldDB" id="A0A835A8U8"/>
<dbReference type="EMBL" id="JACEFO010002479">
    <property type="protein sequence ID" value="KAF8658798.1"/>
    <property type="molecule type" value="Genomic_DNA"/>
</dbReference>
<reference evidence="2" key="1">
    <citation type="submission" date="2020-07" db="EMBL/GenBank/DDBJ databases">
        <title>Genome sequence and genetic diversity analysis of an under-domesticated orphan crop, white fonio (Digitaria exilis).</title>
        <authorList>
            <person name="Bennetzen J.L."/>
            <person name="Chen S."/>
            <person name="Ma X."/>
            <person name="Wang X."/>
            <person name="Yssel A.E.J."/>
            <person name="Chaluvadi S.R."/>
            <person name="Johnson M."/>
            <person name="Gangashetty P."/>
            <person name="Hamidou F."/>
            <person name="Sanogo M.D."/>
            <person name="Zwaenepoel A."/>
            <person name="Wallace J."/>
            <person name="Van De Peer Y."/>
            <person name="Van Deynze A."/>
        </authorList>
    </citation>
    <scope>NUCLEOTIDE SEQUENCE</scope>
    <source>
        <tissue evidence="2">Leaves</tissue>
    </source>
</reference>
<feature type="region of interest" description="Disordered" evidence="1">
    <location>
        <begin position="542"/>
        <end position="574"/>
    </location>
</feature>
<dbReference type="Proteomes" id="UP000636709">
    <property type="component" value="Unassembled WGS sequence"/>
</dbReference>
<feature type="region of interest" description="Disordered" evidence="1">
    <location>
        <begin position="458"/>
        <end position="477"/>
    </location>
</feature>
<organism evidence="2 3">
    <name type="scientific">Digitaria exilis</name>
    <dbReference type="NCBI Taxonomy" id="1010633"/>
    <lineage>
        <taxon>Eukaryota</taxon>
        <taxon>Viridiplantae</taxon>
        <taxon>Streptophyta</taxon>
        <taxon>Embryophyta</taxon>
        <taxon>Tracheophyta</taxon>
        <taxon>Spermatophyta</taxon>
        <taxon>Magnoliopsida</taxon>
        <taxon>Liliopsida</taxon>
        <taxon>Poales</taxon>
        <taxon>Poaceae</taxon>
        <taxon>PACMAD clade</taxon>
        <taxon>Panicoideae</taxon>
        <taxon>Panicodae</taxon>
        <taxon>Paniceae</taxon>
        <taxon>Anthephorinae</taxon>
        <taxon>Digitaria</taxon>
    </lineage>
</organism>
<dbReference type="OrthoDB" id="420076at2759"/>